<dbReference type="SMART" id="SM01411">
    <property type="entry name" value="Ephrin_rec_like"/>
    <property type="match status" value="2"/>
</dbReference>
<evidence type="ECO:0000256" key="1">
    <source>
        <dbReference type="ARBA" id="ARBA00022737"/>
    </source>
</evidence>
<keyword evidence="3" id="KW-0812">Transmembrane</keyword>
<dbReference type="Gene3D" id="2.120.10.80">
    <property type="entry name" value="Kelch-type beta propeller"/>
    <property type="match status" value="1"/>
</dbReference>
<dbReference type="Pfam" id="PF24681">
    <property type="entry name" value="Kelch_KLHDC2_KLHL20_DRC7"/>
    <property type="match status" value="1"/>
</dbReference>
<gene>
    <name evidence="5" type="ORF">SteCoe_37234</name>
</gene>
<keyword evidence="1" id="KW-0677">Repeat</keyword>
<feature type="transmembrane region" description="Helical" evidence="3">
    <location>
        <begin position="854"/>
        <end position="877"/>
    </location>
</feature>
<feature type="transmembrane region" description="Helical" evidence="3">
    <location>
        <begin position="553"/>
        <end position="575"/>
    </location>
</feature>
<dbReference type="SUPFAM" id="SSF117281">
    <property type="entry name" value="Kelch motif"/>
    <property type="match status" value="1"/>
</dbReference>
<accession>A0A1R2ANG5</accession>
<dbReference type="InterPro" id="IPR009030">
    <property type="entry name" value="Growth_fac_rcpt_cys_sf"/>
</dbReference>
<dbReference type="Proteomes" id="UP000187209">
    <property type="component" value="Unassembled WGS sequence"/>
</dbReference>
<evidence type="ECO:0000259" key="4">
    <source>
        <dbReference type="Pfam" id="PF07699"/>
    </source>
</evidence>
<reference evidence="5 6" key="1">
    <citation type="submission" date="2016-11" db="EMBL/GenBank/DDBJ databases">
        <title>The macronuclear genome of Stentor coeruleus: a giant cell with tiny introns.</title>
        <authorList>
            <person name="Slabodnick M."/>
            <person name="Ruby J.G."/>
            <person name="Reiff S.B."/>
            <person name="Swart E.C."/>
            <person name="Gosai S."/>
            <person name="Prabakaran S."/>
            <person name="Witkowska E."/>
            <person name="Larue G.E."/>
            <person name="Fisher S."/>
            <person name="Freeman R.M."/>
            <person name="Gunawardena J."/>
            <person name="Chu W."/>
            <person name="Stover N.A."/>
            <person name="Gregory B.D."/>
            <person name="Nowacki M."/>
            <person name="Derisi J."/>
            <person name="Roy S.W."/>
            <person name="Marshall W.F."/>
            <person name="Sood P."/>
        </authorList>
    </citation>
    <scope>NUCLEOTIDE SEQUENCE [LARGE SCALE GENOMIC DNA]</scope>
    <source>
        <strain evidence="5">WM001</strain>
    </source>
</reference>
<evidence type="ECO:0000256" key="2">
    <source>
        <dbReference type="ARBA" id="ARBA00023004"/>
    </source>
</evidence>
<proteinExistence type="predicted"/>
<keyword evidence="2" id="KW-0408">Iron</keyword>
<keyword evidence="3" id="KW-1133">Transmembrane helix</keyword>
<protein>
    <recommendedName>
        <fullName evidence="4">Tyrosine-protein kinase ephrin type A/B receptor-like domain-containing protein</fullName>
    </recommendedName>
</protein>
<evidence type="ECO:0000313" key="5">
    <source>
        <dbReference type="EMBL" id="OMJ66062.1"/>
    </source>
</evidence>
<dbReference type="InterPro" id="IPR011043">
    <property type="entry name" value="Gal_Oxase/kelch_b-propeller"/>
</dbReference>
<dbReference type="OrthoDB" id="292123at2759"/>
<dbReference type="PANTHER" id="PTHR47435:SF4">
    <property type="entry name" value="KELCH REPEAT PROTEIN (AFU_ORTHOLOGUE AFUA_5G12780)"/>
    <property type="match status" value="1"/>
</dbReference>
<dbReference type="Pfam" id="PF07699">
    <property type="entry name" value="Ephrin_rec_like"/>
    <property type="match status" value="1"/>
</dbReference>
<dbReference type="AlphaFoldDB" id="A0A1R2ANG5"/>
<evidence type="ECO:0000256" key="3">
    <source>
        <dbReference type="SAM" id="Phobius"/>
    </source>
</evidence>
<sequence length="951" mass="107618">MSLSLGIDFYKNSLIASACRTLFGTCDFYIHSLQTLETNHIDFIVSSMESLDLDFRGGIIIEDIYYALFSDSLYVSIELLNPDPILWEYVYIPINLSLDSAYTSDSNRIFYFGGSFTDIDNNYKTNTLVMHSFENSTLIQKDLYKHYESPPPRVSSCLHNLRGKLWLFGGKGKDTLYSDIWKYDSDKNLWSFINPLNKGPSSRSSFSSAAESDVILIWGGEDDSGLNNDMNIYNIILNTWTTVIPSAYSVPSKRKSACMAFRLPYAYIYGGVDANGVQGDLWRFNFGNNTYNKISEFDPTTNAYCMADEEKFKVIGGLTKYGRQSEVTFLYNFYSGDWEYYYQSSILSSEGLSLLSADFEFFLGGHNEYNYLSRFSYYYDFQESIKNKTDDLIYLPGYTYFNTSIYYFGGGYYLSEYLVFSYLPMPSFGKVDMTNVCESLGCEAQCSKGFYMENKICKHCPPGTYAEGIGNLECTKCPKGCYNPYEGADSLRQCYPCKEGTFNDKLGARFCKICPPNHYCPAGSQKIYDLENKKNLVVSMQPKIYESNYSSQWTVIFQLLGYGFICCVLIAAFCFQKLENIVRRIDYFNTSHNYKIGDCIQIQNTFTGGQFTIILIGSGFIIFVSICVVYILDNITEVKTLMPLVILENYAENFKANIDVSFELKNYGDSCIENQAFFRAQLYSTHCSTNIYAVANNIDKASSTLKCYKNTDNTCIVAYHCTDCEINLDSNLKLTLIEKLSYATGILVNVTSDSSIPESSSTVAMQISPDAGNIFIGPSPTEFYFTMTPSYFTSSLSNFPSKLTGYHVSPESSPKPGSQNMIEDISIATQLSVKLNFFRASTGLYTSRYEKQSLLMFISGLFGTLSGLAGLVGLAMCQFEKIIIKKKDMPLKKKGLKSIIMNDKICMMNFGFHDVENNNRCLESEASAKNPEFTEFSLRSHIKRFDLVHPI</sequence>
<evidence type="ECO:0000313" key="6">
    <source>
        <dbReference type="Proteomes" id="UP000187209"/>
    </source>
</evidence>
<dbReference type="GO" id="GO:0019760">
    <property type="term" value="P:glucosinolate metabolic process"/>
    <property type="evidence" value="ECO:0007669"/>
    <property type="project" value="UniProtKB-ARBA"/>
</dbReference>
<keyword evidence="6" id="KW-1185">Reference proteome</keyword>
<dbReference type="SUPFAM" id="SSF57184">
    <property type="entry name" value="Growth factor receptor domain"/>
    <property type="match status" value="1"/>
</dbReference>
<name>A0A1R2ANG5_9CILI</name>
<comment type="caution">
    <text evidence="5">The sequence shown here is derived from an EMBL/GenBank/DDBJ whole genome shotgun (WGS) entry which is preliminary data.</text>
</comment>
<dbReference type="EMBL" id="MPUH01001834">
    <property type="protein sequence ID" value="OMJ66062.1"/>
    <property type="molecule type" value="Genomic_DNA"/>
</dbReference>
<organism evidence="5 6">
    <name type="scientific">Stentor coeruleus</name>
    <dbReference type="NCBI Taxonomy" id="5963"/>
    <lineage>
        <taxon>Eukaryota</taxon>
        <taxon>Sar</taxon>
        <taxon>Alveolata</taxon>
        <taxon>Ciliophora</taxon>
        <taxon>Postciliodesmatophora</taxon>
        <taxon>Heterotrichea</taxon>
        <taxon>Heterotrichida</taxon>
        <taxon>Stentoridae</taxon>
        <taxon>Stentor</taxon>
    </lineage>
</organism>
<keyword evidence="3" id="KW-0472">Membrane</keyword>
<feature type="transmembrane region" description="Helical" evidence="3">
    <location>
        <begin position="611"/>
        <end position="632"/>
    </location>
</feature>
<dbReference type="PANTHER" id="PTHR47435">
    <property type="entry name" value="KELCH REPEAT PROTEIN (AFU_ORTHOLOGUE AFUA_5G12780)"/>
    <property type="match status" value="1"/>
</dbReference>
<dbReference type="InterPro" id="IPR011641">
    <property type="entry name" value="Tyr-kin_ephrin_A/B_rcpt-like"/>
</dbReference>
<feature type="domain" description="Tyrosine-protein kinase ephrin type A/B receptor-like" evidence="4">
    <location>
        <begin position="454"/>
        <end position="494"/>
    </location>
</feature>
<dbReference type="SUPFAM" id="SSF50965">
    <property type="entry name" value="Galactose oxidase, central domain"/>
    <property type="match status" value="1"/>
</dbReference>
<dbReference type="InterPro" id="IPR015915">
    <property type="entry name" value="Kelch-typ_b-propeller"/>
</dbReference>
<dbReference type="Gene3D" id="2.10.50.10">
    <property type="entry name" value="Tumor Necrosis Factor Receptor, subunit A, domain 2"/>
    <property type="match status" value="1"/>
</dbReference>